<dbReference type="AlphaFoldDB" id="A0A2U3KFQ7"/>
<evidence type="ECO:0000313" key="2">
    <source>
        <dbReference type="EMBL" id="SPF38360.1"/>
    </source>
</evidence>
<dbReference type="EMBL" id="OMOD01000111">
    <property type="protein sequence ID" value="SPF38360.1"/>
    <property type="molecule type" value="Genomic_DNA"/>
</dbReference>
<organism evidence="2 3">
    <name type="scientific">Candidatus Sulfotelmatobacter kueseliae</name>
    <dbReference type="NCBI Taxonomy" id="2042962"/>
    <lineage>
        <taxon>Bacteria</taxon>
        <taxon>Pseudomonadati</taxon>
        <taxon>Acidobacteriota</taxon>
        <taxon>Terriglobia</taxon>
        <taxon>Terriglobales</taxon>
        <taxon>Candidatus Korobacteraceae</taxon>
        <taxon>Candidatus Sulfotelmatobacter</taxon>
    </lineage>
</organism>
<reference evidence="3" key="1">
    <citation type="submission" date="2018-02" db="EMBL/GenBank/DDBJ databases">
        <authorList>
            <person name="Hausmann B."/>
        </authorList>
    </citation>
    <scope>NUCLEOTIDE SEQUENCE [LARGE SCALE GENOMIC DNA]</scope>
    <source>
        <strain evidence="3">Peat soil MAG SbA1</strain>
    </source>
</reference>
<evidence type="ECO:0000256" key="1">
    <source>
        <dbReference type="SAM" id="Coils"/>
    </source>
</evidence>
<gene>
    <name evidence="2" type="ORF">SBA1_20060</name>
</gene>
<feature type="coiled-coil region" evidence="1">
    <location>
        <begin position="62"/>
        <end position="89"/>
    </location>
</feature>
<protein>
    <submittedName>
        <fullName evidence="2">Uncharacterized protein</fullName>
    </submittedName>
</protein>
<name>A0A2U3KFQ7_9BACT</name>
<proteinExistence type="predicted"/>
<evidence type="ECO:0000313" key="3">
    <source>
        <dbReference type="Proteomes" id="UP000238701"/>
    </source>
</evidence>
<keyword evidence="1" id="KW-0175">Coiled coil</keyword>
<accession>A0A2U3KFQ7</accession>
<dbReference type="Proteomes" id="UP000238701">
    <property type="component" value="Unassembled WGS sequence"/>
</dbReference>
<sequence>MSLMDKVKQGVTKARGEVSDLAATTKIRHDISNLNDRKSALFAEIGRQVYALCQQGHPVSEVEAQCKEITALDEQIKQKSDEIARINAA</sequence>